<reference evidence="2" key="1">
    <citation type="submission" date="2021-09" db="EMBL/GenBank/DDBJ databases">
        <authorList>
            <consortium name="AG Swart"/>
            <person name="Singh M."/>
            <person name="Singh A."/>
            <person name="Seah K."/>
            <person name="Emmerich C."/>
        </authorList>
    </citation>
    <scope>NUCLEOTIDE SEQUENCE</scope>
    <source>
        <strain evidence="2">ATCC30299</strain>
    </source>
</reference>
<protein>
    <submittedName>
        <fullName evidence="2">Uncharacterized protein</fullName>
    </submittedName>
</protein>
<dbReference type="SUPFAM" id="SSF52047">
    <property type="entry name" value="RNI-like"/>
    <property type="match status" value="1"/>
</dbReference>
<keyword evidence="3" id="KW-1185">Reference proteome</keyword>
<dbReference type="GO" id="GO:0005829">
    <property type="term" value="C:cytosol"/>
    <property type="evidence" value="ECO:0007669"/>
    <property type="project" value="TreeGrafter"/>
</dbReference>
<dbReference type="GO" id="GO:0031267">
    <property type="term" value="F:small GTPase binding"/>
    <property type="evidence" value="ECO:0007669"/>
    <property type="project" value="TreeGrafter"/>
</dbReference>
<feature type="region of interest" description="Disordered" evidence="1">
    <location>
        <begin position="19"/>
        <end position="48"/>
    </location>
</feature>
<proteinExistence type="predicted"/>
<dbReference type="GO" id="GO:0005096">
    <property type="term" value="F:GTPase activator activity"/>
    <property type="evidence" value="ECO:0007669"/>
    <property type="project" value="InterPro"/>
</dbReference>
<dbReference type="PANTHER" id="PTHR24113">
    <property type="entry name" value="RAN GTPASE-ACTIVATING PROTEIN 1"/>
    <property type="match status" value="1"/>
</dbReference>
<comment type="caution">
    <text evidence="2">The sequence shown here is derived from an EMBL/GenBank/DDBJ whole genome shotgun (WGS) entry which is preliminary data.</text>
</comment>
<evidence type="ECO:0000313" key="2">
    <source>
        <dbReference type="EMBL" id="CAG9331401.1"/>
    </source>
</evidence>
<dbReference type="GO" id="GO:0005634">
    <property type="term" value="C:nucleus"/>
    <property type="evidence" value="ECO:0007669"/>
    <property type="project" value="TreeGrafter"/>
</dbReference>
<dbReference type="SMART" id="SM00368">
    <property type="entry name" value="LRR_RI"/>
    <property type="match status" value="3"/>
</dbReference>
<dbReference type="GO" id="GO:0006913">
    <property type="term" value="P:nucleocytoplasmic transport"/>
    <property type="evidence" value="ECO:0007669"/>
    <property type="project" value="TreeGrafter"/>
</dbReference>
<evidence type="ECO:0000256" key="1">
    <source>
        <dbReference type="SAM" id="MobiDB-lite"/>
    </source>
</evidence>
<dbReference type="PANTHER" id="PTHR24113:SF15">
    <property type="entry name" value="NACHT DOMAIN-CONTAINING PROTEIN"/>
    <property type="match status" value="1"/>
</dbReference>
<dbReference type="GO" id="GO:0048471">
    <property type="term" value="C:perinuclear region of cytoplasm"/>
    <property type="evidence" value="ECO:0007669"/>
    <property type="project" value="TreeGrafter"/>
</dbReference>
<dbReference type="Proteomes" id="UP001162131">
    <property type="component" value="Unassembled WGS sequence"/>
</dbReference>
<sequence length="281" mass="32123">MGVCNWCKAEPSMNLEEKQKSTYTHYKSPPQTTASSEKLSRKMLNPSSDPSRKLLQHFYNQNKLDIDPEILIIYMEIIRGDHQSIKEVNLKFRNIAPKQSKFLSLIIPYCTELRKINIWRTNLGDEGIHHLTKSLIYLQNIIQISLDENNISETGFSYFSKGLINLKKLKVLSLHQNEIGSQGSKALALAFKELWNLEELYLDSTKLTNDQLNNLTQGISGIRSLKKLGLAYNLLDGKCIPLLRDFLEKMKIKELFLSGNQLTEGEAQMLSESFSDINIIA</sequence>
<gene>
    <name evidence="2" type="ORF">BSTOLATCC_MIC53471</name>
</gene>
<dbReference type="AlphaFoldDB" id="A0AAU9K2J5"/>
<dbReference type="InterPro" id="IPR027038">
    <property type="entry name" value="RanGap"/>
</dbReference>
<dbReference type="EMBL" id="CAJZBQ010000053">
    <property type="protein sequence ID" value="CAG9331401.1"/>
    <property type="molecule type" value="Genomic_DNA"/>
</dbReference>
<dbReference type="Gene3D" id="3.80.10.10">
    <property type="entry name" value="Ribonuclease Inhibitor"/>
    <property type="match status" value="1"/>
</dbReference>
<accession>A0AAU9K2J5</accession>
<feature type="compositionally biased region" description="Polar residues" evidence="1">
    <location>
        <begin position="21"/>
        <end position="37"/>
    </location>
</feature>
<evidence type="ECO:0000313" key="3">
    <source>
        <dbReference type="Proteomes" id="UP001162131"/>
    </source>
</evidence>
<organism evidence="2 3">
    <name type="scientific">Blepharisma stoltei</name>
    <dbReference type="NCBI Taxonomy" id="1481888"/>
    <lineage>
        <taxon>Eukaryota</taxon>
        <taxon>Sar</taxon>
        <taxon>Alveolata</taxon>
        <taxon>Ciliophora</taxon>
        <taxon>Postciliodesmatophora</taxon>
        <taxon>Heterotrichea</taxon>
        <taxon>Heterotrichida</taxon>
        <taxon>Blepharismidae</taxon>
        <taxon>Blepharisma</taxon>
    </lineage>
</organism>
<name>A0AAU9K2J5_9CILI</name>
<dbReference type="InterPro" id="IPR032675">
    <property type="entry name" value="LRR_dom_sf"/>
</dbReference>